<accession>A0A8H5FMW3</accession>
<feature type="transmembrane region" description="Helical" evidence="1">
    <location>
        <begin position="231"/>
        <end position="256"/>
    </location>
</feature>
<comment type="caution">
    <text evidence="2">The sequence shown here is derived from an EMBL/GenBank/DDBJ whole genome shotgun (WGS) entry which is preliminary data.</text>
</comment>
<keyword evidence="1" id="KW-1133">Transmembrane helix</keyword>
<evidence type="ECO:0000256" key="1">
    <source>
        <dbReference type="SAM" id="Phobius"/>
    </source>
</evidence>
<dbReference type="Proteomes" id="UP000559256">
    <property type="component" value="Unassembled WGS sequence"/>
</dbReference>
<dbReference type="OrthoDB" id="391988at2759"/>
<dbReference type="AlphaFoldDB" id="A0A8H5FMW3"/>
<proteinExistence type="predicted"/>
<feature type="transmembrane region" description="Helical" evidence="1">
    <location>
        <begin position="268"/>
        <end position="289"/>
    </location>
</feature>
<organism evidence="2 3">
    <name type="scientific">Tetrapyrgos nigripes</name>
    <dbReference type="NCBI Taxonomy" id="182062"/>
    <lineage>
        <taxon>Eukaryota</taxon>
        <taxon>Fungi</taxon>
        <taxon>Dikarya</taxon>
        <taxon>Basidiomycota</taxon>
        <taxon>Agaricomycotina</taxon>
        <taxon>Agaricomycetes</taxon>
        <taxon>Agaricomycetidae</taxon>
        <taxon>Agaricales</taxon>
        <taxon>Marasmiineae</taxon>
        <taxon>Marasmiaceae</taxon>
        <taxon>Tetrapyrgos</taxon>
    </lineage>
</organism>
<keyword evidence="1" id="KW-0812">Transmembrane</keyword>
<keyword evidence="3" id="KW-1185">Reference proteome</keyword>
<evidence type="ECO:0000313" key="2">
    <source>
        <dbReference type="EMBL" id="KAF5342719.1"/>
    </source>
</evidence>
<keyword evidence="1" id="KW-0472">Membrane</keyword>
<name>A0A8H5FMW3_9AGAR</name>
<sequence length="356" mass="40574">METGDQQLIELANECKTKYTFPQPVRTDFFKVQVTVIVVFTKYDLLCAEKSKQRRKKFPSEEAAVRKGNADTDATADLEKRVDDYTDFDFNSVKWVSVSTFAKYSDAARRLGMLRTLTKVTRKCLHDVEGDLLVPWVAAQQINAQQKVNYSIDEGFKKYWMDLGKCTIFEGQVLWDCISRIHRDVLVVWNFYDLNQLLSGQEFCADMVKLIEPLLIHSESQSDILPQTSDLVSIASTIAAAFAQVLAAAGIAASVVKFLYERYQKSSLTALCFGTYIVDLTLILHNLFIDTLFQEPPRPVTRDLIDATLQAYKASEASRVWHELIRKIVYQPSTLLRPEEKIADLIREELGMKTVN</sequence>
<reference evidence="2 3" key="1">
    <citation type="journal article" date="2020" name="ISME J.">
        <title>Uncovering the hidden diversity of litter-decomposition mechanisms in mushroom-forming fungi.</title>
        <authorList>
            <person name="Floudas D."/>
            <person name="Bentzer J."/>
            <person name="Ahren D."/>
            <person name="Johansson T."/>
            <person name="Persson P."/>
            <person name="Tunlid A."/>
        </authorList>
    </citation>
    <scope>NUCLEOTIDE SEQUENCE [LARGE SCALE GENOMIC DNA]</scope>
    <source>
        <strain evidence="2 3">CBS 291.85</strain>
    </source>
</reference>
<evidence type="ECO:0000313" key="3">
    <source>
        <dbReference type="Proteomes" id="UP000559256"/>
    </source>
</evidence>
<gene>
    <name evidence="2" type="ORF">D9758_015863</name>
</gene>
<dbReference type="EMBL" id="JAACJM010000159">
    <property type="protein sequence ID" value="KAF5342719.1"/>
    <property type="molecule type" value="Genomic_DNA"/>
</dbReference>
<protein>
    <submittedName>
        <fullName evidence="2">Uncharacterized protein</fullName>
    </submittedName>
</protein>